<dbReference type="PIRSF" id="PIRSF036625">
    <property type="entry name" value="GAF_ANTAR"/>
    <property type="match status" value="1"/>
</dbReference>
<reference evidence="4 5" key="1">
    <citation type="journal article" date="2009" name="Stand. Genomic Sci.">
        <title>Complete genome sequence of Sanguibacter keddieii type strain (ST-74).</title>
        <authorList>
            <person name="Ivanova N."/>
            <person name="Sikorski J."/>
            <person name="Sims D."/>
            <person name="Brettin T."/>
            <person name="Detter J.C."/>
            <person name="Han C."/>
            <person name="Lapidus A."/>
            <person name="Copeland A."/>
            <person name="Glavina Del Rio T."/>
            <person name="Nolan M."/>
            <person name="Chen F."/>
            <person name="Lucas S."/>
            <person name="Tice H."/>
            <person name="Cheng J.F."/>
            <person name="Bruce D."/>
            <person name="Goodwin L."/>
            <person name="Pitluck S."/>
            <person name="Pati A."/>
            <person name="Mavromatis K."/>
            <person name="Chen A."/>
            <person name="Palaniappan K."/>
            <person name="D'haeseleer P."/>
            <person name="Chain P."/>
            <person name="Bristow J."/>
            <person name="Eisen J.A."/>
            <person name="Markowitz V."/>
            <person name="Hugenholtz P."/>
            <person name="Goker M."/>
            <person name="Pukall R."/>
            <person name="Klenk H.P."/>
            <person name="Kyrpides N.C."/>
        </authorList>
    </citation>
    <scope>NUCLEOTIDE SEQUENCE [LARGE SCALE GENOMIC DNA]</scope>
    <source>
        <strain evidence="5">ATCC 51767 / DSM 10542 / NCFB 3025 / ST-74</strain>
    </source>
</reference>
<organism evidence="4 5">
    <name type="scientific">Sanguibacter keddieii (strain ATCC 51767 / DSM 10542 / NCFB 3025 / ST-74)</name>
    <dbReference type="NCBI Taxonomy" id="446469"/>
    <lineage>
        <taxon>Bacteria</taxon>
        <taxon>Bacillati</taxon>
        <taxon>Actinomycetota</taxon>
        <taxon>Actinomycetes</taxon>
        <taxon>Micrococcales</taxon>
        <taxon>Sanguibacteraceae</taxon>
        <taxon>Sanguibacter</taxon>
    </lineage>
</organism>
<dbReference type="Gene3D" id="1.10.10.10">
    <property type="entry name" value="Winged helix-like DNA-binding domain superfamily/Winged helix DNA-binding domain"/>
    <property type="match status" value="1"/>
</dbReference>
<dbReference type="STRING" id="446469.Sked_17130"/>
<proteinExistence type="predicted"/>
<dbReference type="InterPro" id="IPR036388">
    <property type="entry name" value="WH-like_DNA-bd_sf"/>
</dbReference>
<dbReference type="RefSeq" id="WP_012866709.1">
    <property type="nucleotide sequence ID" value="NC_013521.1"/>
</dbReference>
<dbReference type="eggNOG" id="COG2203">
    <property type="taxonomic scope" value="Bacteria"/>
</dbReference>
<evidence type="ECO:0000256" key="2">
    <source>
        <dbReference type="ARBA" id="ARBA00023163"/>
    </source>
</evidence>
<dbReference type="KEGG" id="ske:Sked_17130"/>
<feature type="domain" description="ANTAR" evidence="3">
    <location>
        <begin position="165"/>
        <end position="226"/>
    </location>
</feature>
<dbReference type="AlphaFoldDB" id="D1BGR3"/>
<accession>D1BGR3</accession>
<dbReference type="SMART" id="SM01012">
    <property type="entry name" value="ANTAR"/>
    <property type="match status" value="1"/>
</dbReference>
<dbReference type="SMART" id="SM00065">
    <property type="entry name" value="GAF"/>
    <property type="match status" value="1"/>
</dbReference>
<dbReference type="HOGENOM" id="CLU_074354_3_1_11"/>
<dbReference type="Proteomes" id="UP000000322">
    <property type="component" value="Chromosome"/>
</dbReference>
<name>D1BGR3_SANKS</name>
<sequence length="233" mass="24679">MKPQSSAQAIAEATSLLVADHDVSDLLSRLLRDCTAFLPVVGAGILVRDVTGNLELLSTTSHTATQLEIYQELHESGPCVEVIAEGVALSVVGADALVDRWPVVGELFTRSGITAAHAFPMVWRGKAIGGLNLFSTTPQRLTADERVLAQSLADLATIALARSGVLSDDDLHERIQSVLEQRVVVEQAKGVVAVVEDIDLGEAFDRLVALSDARGETLAQVAAEVIASAQHRA</sequence>
<protein>
    <submittedName>
        <fullName evidence="4">ANTAR/GAF domain-containing protein</fullName>
    </submittedName>
</protein>
<gene>
    <name evidence="4" type="ordered locus">Sked_17130</name>
</gene>
<evidence type="ECO:0000256" key="1">
    <source>
        <dbReference type="ARBA" id="ARBA00023015"/>
    </source>
</evidence>
<evidence type="ECO:0000313" key="5">
    <source>
        <dbReference type="Proteomes" id="UP000000322"/>
    </source>
</evidence>
<dbReference type="InterPro" id="IPR003018">
    <property type="entry name" value="GAF"/>
</dbReference>
<dbReference type="PROSITE" id="PS50921">
    <property type="entry name" value="ANTAR"/>
    <property type="match status" value="1"/>
</dbReference>
<dbReference type="Gene3D" id="3.30.450.40">
    <property type="match status" value="1"/>
</dbReference>
<keyword evidence="1" id="KW-0805">Transcription regulation</keyword>
<dbReference type="OrthoDB" id="3683444at2"/>
<dbReference type="InterPro" id="IPR029016">
    <property type="entry name" value="GAF-like_dom_sf"/>
</dbReference>
<evidence type="ECO:0000313" key="4">
    <source>
        <dbReference type="EMBL" id="ACZ21640.1"/>
    </source>
</evidence>
<dbReference type="Pfam" id="PF13185">
    <property type="entry name" value="GAF_2"/>
    <property type="match status" value="1"/>
</dbReference>
<keyword evidence="2" id="KW-0804">Transcription</keyword>
<dbReference type="Pfam" id="PF03861">
    <property type="entry name" value="ANTAR"/>
    <property type="match status" value="1"/>
</dbReference>
<dbReference type="InterPro" id="IPR012074">
    <property type="entry name" value="GAF_ANTAR"/>
</dbReference>
<dbReference type="SUPFAM" id="SSF55781">
    <property type="entry name" value="GAF domain-like"/>
    <property type="match status" value="1"/>
</dbReference>
<dbReference type="EMBL" id="CP001819">
    <property type="protein sequence ID" value="ACZ21640.1"/>
    <property type="molecule type" value="Genomic_DNA"/>
</dbReference>
<dbReference type="InterPro" id="IPR005561">
    <property type="entry name" value="ANTAR"/>
</dbReference>
<dbReference type="GO" id="GO:0003723">
    <property type="term" value="F:RNA binding"/>
    <property type="evidence" value="ECO:0007669"/>
    <property type="project" value="InterPro"/>
</dbReference>
<evidence type="ECO:0000259" key="3">
    <source>
        <dbReference type="PROSITE" id="PS50921"/>
    </source>
</evidence>
<keyword evidence="5" id="KW-1185">Reference proteome</keyword>